<dbReference type="AlphaFoldDB" id="A0A8J8B0Q3"/>
<dbReference type="Proteomes" id="UP000675664">
    <property type="component" value="Unassembled WGS sequence"/>
</dbReference>
<dbReference type="EMBL" id="JAGSND010000003">
    <property type="protein sequence ID" value="MBR0597414.1"/>
    <property type="molecule type" value="Genomic_DNA"/>
</dbReference>
<dbReference type="FunFam" id="1.10.287.950:FF:000001">
    <property type="entry name" value="Methyl-accepting chemotaxis sensory transducer"/>
    <property type="match status" value="1"/>
</dbReference>
<keyword evidence="1" id="KW-0145">Chemotaxis</keyword>
<dbReference type="SMART" id="SM00283">
    <property type="entry name" value="MA"/>
    <property type="match status" value="1"/>
</dbReference>
<keyword evidence="4" id="KW-1133">Transmembrane helix</keyword>
<dbReference type="GO" id="GO:0005886">
    <property type="term" value="C:plasma membrane"/>
    <property type="evidence" value="ECO:0007669"/>
    <property type="project" value="TreeGrafter"/>
</dbReference>
<reference evidence="7" key="2">
    <citation type="submission" date="2021-04" db="EMBL/GenBank/DDBJ databases">
        <authorList>
            <person name="Liu J."/>
        </authorList>
    </citation>
    <scope>NUCLEOTIDE SEQUENCE</scope>
    <source>
        <strain evidence="7">BAD-6</strain>
    </source>
</reference>
<comment type="similarity">
    <text evidence="2">Belongs to the methyl-accepting chemotaxis (MCP) protein family.</text>
</comment>
<sequence length="1020" mass="110053">MKKRMKKEGTIGSKLTTILVASILVSTMVIGIFCYYSYRDNAIKLTGEKALAIAETIASGIDGDKFITYDKTGVEDEYFKQIKATMSEIKKRNGASYVYSMVDAGENYKLLISGYLEGQDQSEWGYLGYTDPKNIYTEDPQLVLKDGVGRFTKPQDYGPPFGVSITGFAPIVNSKGDVVGLVGTDLPMNEQNAKINQLIPIMAVMILVTSAILFAVSYAFISRNISKPLRSIAQKSKVLVMGDTDVEIDQRHLQRKDEIGLIGRGFLEIAHNTKEKAELMNQISQGDLTADIKPRSEKDTLSYSMITVIQTLRNLIQEAEILTEAASTGQLQTRGDVKKFNGGYRQIIEGFNGTLDAIVEPLNTALTFIEKMAKGEDLDLLDNHYQGEYAKLIDNLDKVRESLQTLVGESGKLIEAAANGQLSYRADVSRLNGGYARIVGGINDALDSVINPLQMAAEYMEKIGQGEIPQEITDTYYGDFNDIKNSINACIQGLGGLVEGKEVLESMSNNDFTRRVEGAHLGIYSDIAGSINLVSERINETIHIVNNIAMGDFSDLDSLKSTGKRSDKDSLTPSMTIMIESIQSLVDETTMLSDAAIAGNLQTRGDAGKFNGEYGKVIEGINHTLNAVIEPIEEALSVLKEMALGNLQVSMEGNYKGDHAELKKNLNATIENISIYIREISGVLTEIGNGNLDISITADYKGDFVEMKDSLNSILQNLSDVMGDISTAAEQVASGSRQVSDGSQALSQGSTEQASSIEELTASIAEIASQTKKNAVNANEANLLASDAKEHAIRGNDQMKEMLTSMVEINESSANISKIIKVIDDIAFQTNILALNAAVEAARAGQHGKGFAVVAEEVRNLAARSADAARETTELIEGSIQKVQEGTKIADGTASALRQIVDGVEKAADLVGNIANASNEQATGIAQINKGIEQVSQVVQNNSATAEESAAASEELSSQAELLKEMVGRFRISKTKGIPALTGMEKNLGITGSNPAGRSVSSGDAVTPRILISNHEFDKY</sequence>
<feature type="domain" description="HAMP" evidence="6">
    <location>
        <begin position="671"/>
        <end position="723"/>
    </location>
</feature>
<dbReference type="InterPro" id="IPR003660">
    <property type="entry name" value="HAMP_dom"/>
</dbReference>
<feature type="domain" description="HAMP" evidence="6">
    <location>
        <begin position="223"/>
        <end position="278"/>
    </location>
</feature>
<dbReference type="Pfam" id="PF00672">
    <property type="entry name" value="HAMP"/>
    <property type="match status" value="1"/>
</dbReference>
<feature type="transmembrane region" description="Helical" evidence="4">
    <location>
        <begin position="12"/>
        <end position="38"/>
    </location>
</feature>
<evidence type="ECO:0000256" key="3">
    <source>
        <dbReference type="PROSITE-ProRule" id="PRU00284"/>
    </source>
</evidence>
<reference evidence="7" key="1">
    <citation type="submission" date="2021-04" db="EMBL/GenBank/DDBJ databases">
        <title>Sinoanaerobacter chloroacetimidivorans sp. nov., an obligate anaerobic bacterium isolated from anaerobic sludge.</title>
        <authorList>
            <person name="Bao Y."/>
        </authorList>
    </citation>
    <scope>NUCLEOTIDE SEQUENCE</scope>
    <source>
        <strain evidence="7">BAD-6</strain>
    </source>
</reference>
<feature type="domain" description="HAMP" evidence="6">
    <location>
        <begin position="447"/>
        <end position="499"/>
    </location>
</feature>
<gene>
    <name evidence="7" type="ORF">KCX82_05995</name>
</gene>
<dbReference type="GO" id="GO:0006935">
    <property type="term" value="P:chemotaxis"/>
    <property type="evidence" value="ECO:0007669"/>
    <property type="project" value="UniProtKB-KW"/>
</dbReference>
<dbReference type="InterPro" id="IPR004089">
    <property type="entry name" value="MCPsignal_dom"/>
</dbReference>
<keyword evidence="4" id="KW-0472">Membrane</keyword>
<accession>A0A8J8B0Q3</accession>
<dbReference type="Gene3D" id="1.20.120.1530">
    <property type="match status" value="2"/>
</dbReference>
<evidence type="ECO:0000256" key="1">
    <source>
        <dbReference type="ARBA" id="ARBA00022500"/>
    </source>
</evidence>
<dbReference type="GO" id="GO:0004888">
    <property type="term" value="F:transmembrane signaling receptor activity"/>
    <property type="evidence" value="ECO:0007669"/>
    <property type="project" value="InterPro"/>
</dbReference>
<dbReference type="SUPFAM" id="SSF58104">
    <property type="entry name" value="Methyl-accepting chemotaxis protein (MCP) signaling domain"/>
    <property type="match status" value="1"/>
</dbReference>
<dbReference type="Pfam" id="PF00015">
    <property type="entry name" value="MCPsignal"/>
    <property type="match status" value="1"/>
</dbReference>
<keyword evidence="8" id="KW-1185">Reference proteome</keyword>
<name>A0A8J8B0Q3_9FIRM</name>
<feature type="transmembrane region" description="Helical" evidence="4">
    <location>
        <begin position="198"/>
        <end position="221"/>
    </location>
</feature>
<dbReference type="Gene3D" id="6.10.340.10">
    <property type="match status" value="1"/>
</dbReference>
<dbReference type="SMART" id="SM00304">
    <property type="entry name" value="HAMP"/>
    <property type="match status" value="5"/>
</dbReference>
<dbReference type="CDD" id="cd11386">
    <property type="entry name" value="MCP_signal"/>
    <property type="match status" value="1"/>
</dbReference>
<evidence type="ECO:0000313" key="7">
    <source>
        <dbReference type="EMBL" id="MBR0597414.1"/>
    </source>
</evidence>
<organism evidence="7 8">
    <name type="scientific">Sinanaerobacter chloroacetimidivorans</name>
    <dbReference type="NCBI Taxonomy" id="2818044"/>
    <lineage>
        <taxon>Bacteria</taxon>
        <taxon>Bacillati</taxon>
        <taxon>Bacillota</taxon>
        <taxon>Clostridia</taxon>
        <taxon>Peptostreptococcales</taxon>
        <taxon>Anaerovoracaceae</taxon>
        <taxon>Sinanaerobacter</taxon>
    </lineage>
</organism>
<dbReference type="PANTHER" id="PTHR43531:SF11">
    <property type="entry name" value="METHYL-ACCEPTING CHEMOTAXIS PROTEIN 3"/>
    <property type="match status" value="1"/>
</dbReference>
<dbReference type="Gene3D" id="1.10.287.950">
    <property type="entry name" value="Methyl-accepting chemotaxis protein"/>
    <property type="match status" value="1"/>
</dbReference>
<proteinExistence type="inferred from homology"/>
<evidence type="ECO:0000259" key="5">
    <source>
        <dbReference type="PROSITE" id="PS50111"/>
    </source>
</evidence>
<dbReference type="GO" id="GO:0007165">
    <property type="term" value="P:signal transduction"/>
    <property type="evidence" value="ECO:0007669"/>
    <property type="project" value="UniProtKB-KW"/>
</dbReference>
<comment type="caution">
    <text evidence="7">The sequence shown here is derived from an EMBL/GenBank/DDBJ whole genome shotgun (WGS) entry which is preliminary data.</text>
</comment>
<dbReference type="PROSITE" id="PS50885">
    <property type="entry name" value="HAMP"/>
    <property type="match status" value="3"/>
</dbReference>
<evidence type="ECO:0000256" key="4">
    <source>
        <dbReference type="SAM" id="Phobius"/>
    </source>
</evidence>
<dbReference type="RefSeq" id="WP_227017548.1">
    <property type="nucleotide sequence ID" value="NZ_JAGSND010000003.1"/>
</dbReference>
<dbReference type="PROSITE" id="PS50111">
    <property type="entry name" value="CHEMOTAXIS_TRANSDUC_2"/>
    <property type="match status" value="1"/>
</dbReference>
<dbReference type="PANTHER" id="PTHR43531">
    <property type="entry name" value="PROTEIN ICFG"/>
    <property type="match status" value="1"/>
</dbReference>
<dbReference type="InterPro" id="IPR051310">
    <property type="entry name" value="MCP_chemotaxis"/>
</dbReference>
<feature type="domain" description="Methyl-accepting transducer" evidence="5">
    <location>
        <begin position="728"/>
        <end position="957"/>
    </location>
</feature>
<dbReference type="PRINTS" id="PR00260">
    <property type="entry name" value="CHEMTRNSDUCR"/>
</dbReference>
<evidence type="ECO:0000259" key="6">
    <source>
        <dbReference type="PROSITE" id="PS50885"/>
    </source>
</evidence>
<keyword evidence="4" id="KW-0812">Transmembrane</keyword>
<keyword evidence="3" id="KW-0807">Transducer</keyword>
<evidence type="ECO:0000256" key="2">
    <source>
        <dbReference type="ARBA" id="ARBA00029447"/>
    </source>
</evidence>
<dbReference type="InterPro" id="IPR004090">
    <property type="entry name" value="Chemotax_Me-accpt_rcpt"/>
</dbReference>
<dbReference type="Pfam" id="PF18947">
    <property type="entry name" value="HAMP_2"/>
    <property type="match status" value="3"/>
</dbReference>
<protein>
    <submittedName>
        <fullName evidence="7">HAMP domain-containing protein</fullName>
    </submittedName>
</protein>
<evidence type="ECO:0000313" key="8">
    <source>
        <dbReference type="Proteomes" id="UP000675664"/>
    </source>
</evidence>